<organism evidence="8 9">
    <name type="scientific">Sphingobium chungbukense</name>
    <dbReference type="NCBI Taxonomy" id="56193"/>
    <lineage>
        <taxon>Bacteria</taxon>
        <taxon>Pseudomonadati</taxon>
        <taxon>Pseudomonadota</taxon>
        <taxon>Alphaproteobacteria</taxon>
        <taxon>Sphingomonadales</taxon>
        <taxon>Sphingomonadaceae</taxon>
        <taxon>Sphingobium</taxon>
    </lineage>
</organism>
<accession>A0A0M3AR21</accession>
<dbReference type="PANTHER" id="PTHR43380">
    <property type="entry name" value="2-OXOISOVALERATE DEHYDROGENASE SUBUNIT ALPHA, MITOCHONDRIAL"/>
    <property type="match status" value="1"/>
</dbReference>
<evidence type="ECO:0000259" key="6">
    <source>
        <dbReference type="Pfam" id="PF00676"/>
    </source>
</evidence>
<comment type="function">
    <text evidence="4">The branched-chain alpha-keto dehydrogenase complex catalyzes the overall conversion of alpha-keto acids to acyl-CoA and CO(2). It contains multiple copies of three enzymatic components: branched-chain alpha-keto acid decarboxylase (E1), lipoamide acyltransferase (E2) and lipoamide dehydrogenase (E3).</text>
</comment>
<dbReference type="RefSeq" id="WP_046764501.1">
    <property type="nucleotide sequence ID" value="NZ_LBIC01000007.1"/>
</dbReference>
<dbReference type="InterPro" id="IPR001017">
    <property type="entry name" value="DH_E1"/>
</dbReference>
<dbReference type="Gene3D" id="3.40.50.970">
    <property type="match status" value="1"/>
</dbReference>
<dbReference type="Pfam" id="PF00676">
    <property type="entry name" value="E1_dh"/>
    <property type="match status" value="1"/>
</dbReference>
<evidence type="ECO:0000256" key="5">
    <source>
        <dbReference type="SAM" id="MobiDB-lite"/>
    </source>
</evidence>
<dbReference type="Pfam" id="PF12573">
    <property type="entry name" value="OxoDH_E1alpha_N"/>
    <property type="match status" value="1"/>
</dbReference>
<feature type="region of interest" description="Disordered" evidence="5">
    <location>
        <begin position="1"/>
        <end position="57"/>
    </location>
</feature>
<evidence type="ECO:0000256" key="2">
    <source>
        <dbReference type="ARBA" id="ARBA00023002"/>
    </source>
</evidence>
<feature type="domain" description="2-oxoisovalerate dehydrogenase E1 alpha subunit N-terminal" evidence="7">
    <location>
        <begin position="19"/>
        <end position="58"/>
    </location>
</feature>
<feature type="compositionally biased region" description="Basic and acidic residues" evidence="5">
    <location>
        <begin position="1"/>
        <end position="14"/>
    </location>
</feature>
<comment type="cofactor">
    <cofactor evidence="1 4">
        <name>thiamine diphosphate</name>
        <dbReference type="ChEBI" id="CHEBI:58937"/>
    </cofactor>
</comment>
<dbReference type="AlphaFoldDB" id="A0A0M3AR21"/>
<evidence type="ECO:0000259" key="7">
    <source>
        <dbReference type="Pfam" id="PF12573"/>
    </source>
</evidence>
<evidence type="ECO:0000256" key="3">
    <source>
        <dbReference type="ARBA" id="ARBA00023052"/>
    </source>
</evidence>
<sequence>MSDRIYSDAGRDGAGRNLPPLRLHVPEPKFRPGDTADFSDFDIPPAGAQARPDETAQPAGIRDLAYGLVRVLDEEGAAVGPWDPKLPPETLLKMLRAMALTRAFDERMFRAQRQGKTSFYMKSKGEEAVSVAAALALASDDMCFPSYRQQGILITRGWSIVDMMNQIYSNKGDRLKGRQLPIMYSAREAGFFSISGNLTTQYPQAVGWAMASAARGDTRIAATWCGEGSTAEGDFHSACTFASVYRAPVIMNVVNNQWAISSFSGFAGAEATTFAARAIGYGIAGLRVDGNDALAVYAATRWAADRARANAGPTLIEHFTYRVEGHSTSDDPSAYRSADEASHWPLGDPIARLKKHCIGLGIWDEDRHAAMDKELAEMVRDAAKEAEKNGILGHGLHHHPLKTMFEGVFEEMPWHLREQQQAMLDEWKAAGL</sequence>
<comment type="caution">
    <text evidence="8">The sequence shown here is derived from an EMBL/GenBank/DDBJ whole genome shotgun (WGS) entry which is preliminary data.</text>
</comment>
<proteinExistence type="inferred from homology"/>
<gene>
    <name evidence="8" type="ORF">YP76_15310</name>
</gene>
<dbReference type="PANTHER" id="PTHR43380:SF1">
    <property type="entry name" value="2-OXOISOVALERATE DEHYDROGENASE SUBUNIT ALPHA, MITOCHONDRIAL"/>
    <property type="match status" value="1"/>
</dbReference>
<keyword evidence="3 4" id="KW-0786">Thiamine pyrophosphate</keyword>
<dbReference type="GO" id="GO:0003863">
    <property type="term" value="F:branched-chain 2-oxo acid dehydrogenase activity"/>
    <property type="evidence" value="ECO:0007669"/>
    <property type="project" value="UniProtKB-EC"/>
</dbReference>
<evidence type="ECO:0000313" key="9">
    <source>
        <dbReference type="Proteomes" id="UP000033874"/>
    </source>
</evidence>
<dbReference type="InterPro" id="IPR022593">
    <property type="entry name" value="Oxoisoval_DH_suAlpha_N_dom"/>
</dbReference>
<name>A0A0M3AR21_9SPHN</name>
<dbReference type="STRING" id="56193.YP76_15310"/>
<dbReference type="EMBL" id="LBIC01000007">
    <property type="protein sequence ID" value="KKW90984.1"/>
    <property type="molecule type" value="Genomic_DNA"/>
</dbReference>
<evidence type="ECO:0000256" key="1">
    <source>
        <dbReference type="ARBA" id="ARBA00001964"/>
    </source>
</evidence>
<dbReference type="InterPro" id="IPR050771">
    <property type="entry name" value="Alpha-ketoacid_DH_E1_comp"/>
</dbReference>
<protein>
    <recommendedName>
        <fullName evidence="4">2-oxoisovalerate dehydrogenase subunit alpha</fullName>
        <ecNumber evidence="4">1.2.4.4</ecNumber>
    </recommendedName>
    <alternativeName>
        <fullName evidence="4">Branched-chain alpha-keto acid dehydrogenase E1 component alpha chain</fullName>
    </alternativeName>
</protein>
<dbReference type="CDD" id="cd02000">
    <property type="entry name" value="TPP_E1_PDC_ADC_BCADC"/>
    <property type="match status" value="1"/>
</dbReference>
<keyword evidence="2 4" id="KW-0560">Oxidoreductase</keyword>
<dbReference type="PATRIC" id="fig|56193.3.peg.3197"/>
<evidence type="ECO:0000313" key="8">
    <source>
        <dbReference type="EMBL" id="KKW90984.1"/>
    </source>
</evidence>
<dbReference type="EC" id="1.2.4.4" evidence="4"/>
<dbReference type="InterPro" id="IPR029061">
    <property type="entry name" value="THDP-binding"/>
</dbReference>
<comment type="catalytic activity">
    <reaction evidence="4">
        <text>N(6)-[(R)-lipoyl]-L-lysyl-[protein] + 3-methyl-2-oxobutanoate + H(+) = N(6)-[(R)-S(8)-2-methylpropanoyldihydrolipoyl]-L-lysyl-[protein] + CO2</text>
        <dbReference type="Rhea" id="RHEA:13457"/>
        <dbReference type="Rhea" id="RHEA-COMP:10474"/>
        <dbReference type="Rhea" id="RHEA-COMP:10497"/>
        <dbReference type="ChEBI" id="CHEBI:11851"/>
        <dbReference type="ChEBI" id="CHEBI:15378"/>
        <dbReference type="ChEBI" id="CHEBI:16526"/>
        <dbReference type="ChEBI" id="CHEBI:83099"/>
        <dbReference type="ChEBI" id="CHEBI:83142"/>
        <dbReference type="EC" id="1.2.4.4"/>
    </reaction>
</comment>
<evidence type="ECO:0000256" key="4">
    <source>
        <dbReference type="RuleBase" id="RU365014"/>
    </source>
</evidence>
<dbReference type="Proteomes" id="UP000033874">
    <property type="component" value="Unassembled WGS sequence"/>
</dbReference>
<comment type="similarity">
    <text evidence="4">Belongs to the BCKDHA family.</text>
</comment>
<dbReference type="GO" id="GO:0009083">
    <property type="term" value="P:branched-chain amino acid catabolic process"/>
    <property type="evidence" value="ECO:0007669"/>
    <property type="project" value="TreeGrafter"/>
</dbReference>
<keyword evidence="9" id="KW-1185">Reference proteome</keyword>
<dbReference type="SUPFAM" id="SSF52518">
    <property type="entry name" value="Thiamin diphosphate-binding fold (THDP-binding)"/>
    <property type="match status" value="1"/>
</dbReference>
<reference evidence="8 9" key="1">
    <citation type="submission" date="2015-04" db="EMBL/GenBank/DDBJ databases">
        <title>Genome sequence of aromatic hydrocarbons-degrading Sphingobium chungbukense DJ77.</title>
        <authorList>
            <person name="Kim Y.-C."/>
            <person name="Chae J.-C."/>
        </authorList>
    </citation>
    <scope>NUCLEOTIDE SEQUENCE [LARGE SCALE GENOMIC DNA]</scope>
    <source>
        <strain evidence="8 9">DJ77</strain>
    </source>
</reference>
<feature type="domain" description="Dehydrogenase E1 component" evidence="6">
    <location>
        <begin position="96"/>
        <end position="391"/>
    </location>
</feature>
<feature type="compositionally biased region" description="Basic and acidic residues" evidence="5">
    <location>
        <begin position="24"/>
        <end position="34"/>
    </location>
</feature>